<dbReference type="Proteomes" id="UP000541444">
    <property type="component" value="Unassembled WGS sequence"/>
</dbReference>
<organism evidence="6 7">
    <name type="scientific">Kingdonia uniflora</name>
    <dbReference type="NCBI Taxonomy" id="39325"/>
    <lineage>
        <taxon>Eukaryota</taxon>
        <taxon>Viridiplantae</taxon>
        <taxon>Streptophyta</taxon>
        <taxon>Embryophyta</taxon>
        <taxon>Tracheophyta</taxon>
        <taxon>Spermatophyta</taxon>
        <taxon>Magnoliopsida</taxon>
        <taxon>Ranunculales</taxon>
        <taxon>Circaeasteraceae</taxon>
        <taxon>Kingdonia</taxon>
    </lineage>
</organism>
<dbReference type="InterPro" id="IPR036638">
    <property type="entry name" value="HLH_DNA-bd_sf"/>
</dbReference>
<keyword evidence="3" id="KW-0804">Transcription</keyword>
<keyword evidence="2" id="KW-0238">DNA-binding</keyword>
<gene>
    <name evidence="6" type="ORF">GIB67_023118</name>
</gene>
<accession>A0A7J7M5L9</accession>
<evidence type="ECO:0000256" key="1">
    <source>
        <dbReference type="ARBA" id="ARBA00023015"/>
    </source>
</evidence>
<dbReference type="Pfam" id="PF00010">
    <property type="entry name" value="HLH"/>
    <property type="match status" value="1"/>
</dbReference>
<keyword evidence="4" id="KW-0539">Nucleus</keyword>
<name>A0A7J7M5L9_9MAGN</name>
<dbReference type="GO" id="GO:0000977">
    <property type="term" value="F:RNA polymerase II transcription regulatory region sequence-specific DNA binding"/>
    <property type="evidence" value="ECO:0007669"/>
    <property type="project" value="TreeGrafter"/>
</dbReference>
<dbReference type="PANTHER" id="PTHR13935:SF41">
    <property type="entry name" value="TRANSCRIPTION FACTOR ORG2-RELATED"/>
    <property type="match status" value="1"/>
</dbReference>
<evidence type="ECO:0000256" key="2">
    <source>
        <dbReference type="ARBA" id="ARBA00023125"/>
    </source>
</evidence>
<dbReference type="GO" id="GO:0090575">
    <property type="term" value="C:RNA polymerase II transcription regulator complex"/>
    <property type="evidence" value="ECO:0007669"/>
    <property type="project" value="TreeGrafter"/>
</dbReference>
<dbReference type="PANTHER" id="PTHR13935">
    <property type="entry name" value="ACHAETE-SCUTE TRANSCRIPTION FACTOR-RELATED"/>
    <property type="match status" value="1"/>
</dbReference>
<dbReference type="OrthoDB" id="6106870at2759"/>
<protein>
    <recommendedName>
        <fullName evidence="5">BHLH domain-containing protein</fullName>
    </recommendedName>
</protein>
<dbReference type="GO" id="GO:0000981">
    <property type="term" value="F:DNA-binding transcription factor activity, RNA polymerase II-specific"/>
    <property type="evidence" value="ECO:0007669"/>
    <property type="project" value="TreeGrafter"/>
</dbReference>
<sequence>MFALSPLSFVGWPLEDQMTHKQHWGATDSFMDFNYSNLDISESSHPFSPSQPENQANIPRLFGATSNGSLTDKKLTHNATERDRRRKLNNLYSSLQSLLPGTNHTKKLNIPTTISRVVKYIPELQNHVERLEHKKEEMLSNISKQGQIPHLSKKENGAVERLLLPSILTSRVDDREVVIQICAYKANRNLFSKVLLSLEKEDFEILNASALASCGDRVSYNLHL</sequence>
<dbReference type="EMBL" id="JACGCM010001753">
    <property type="protein sequence ID" value="KAF6150163.1"/>
    <property type="molecule type" value="Genomic_DNA"/>
</dbReference>
<comment type="caution">
    <text evidence="6">The sequence shown here is derived from an EMBL/GenBank/DDBJ whole genome shotgun (WGS) entry which is preliminary data.</text>
</comment>
<keyword evidence="1" id="KW-0805">Transcription regulation</keyword>
<keyword evidence="7" id="KW-1185">Reference proteome</keyword>
<reference evidence="6 7" key="1">
    <citation type="journal article" date="2020" name="IScience">
        <title>Genome Sequencing of the Endangered Kingdonia uniflora (Circaeasteraceae, Ranunculales) Reveals Potential Mechanisms of Evolutionary Specialization.</title>
        <authorList>
            <person name="Sun Y."/>
            <person name="Deng T."/>
            <person name="Zhang A."/>
            <person name="Moore M.J."/>
            <person name="Landis J.B."/>
            <person name="Lin N."/>
            <person name="Zhang H."/>
            <person name="Zhang X."/>
            <person name="Huang J."/>
            <person name="Zhang X."/>
            <person name="Sun H."/>
            <person name="Wang H."/>
        </authorList>
    </citation>
    <scope>NUCLEOTIDE SEQUENCE [LARGE SCALE GENOMIC DNA]</scope>
    <source>
        <strain evidence="6">TB1705</strain>
        <tissue evidence="6">Leaf</tissue>
    </source>
</reference>
<dbReference type="PROSITE" id="PS50888">
    <property type="entry name" value="BHLH"/>
    <property type="match status" value="1"/>
</dbReference>
<evidence type="ECO:0000313" key="7">
    <source>
        <dbReference type="Proteomes" id="UP000541444"/>
    </source>
</evidence>
<dbReference type="AlphaFoldDB" id="A0A7J7M5L9"/>
<dbReference type="Gene3D" id="4.10.280.10">
    <property type="entry name" value="Helix-loop-helix DNA-binding domain"/>
    <property type="match status" value="1"/>
</dbReference>
<dbReference type="InterPro" id="IPR011598">
    <property type="entry name" value="bHLH_dom"/>
</dbReference>
<dbReference type="SMART" id="SM00353">
    <property type="entry name" value="HLH"/>
    <property type="match status" value="1"/>
</dbReference>
<dbReference type="GO" id="GO:0046983">
    <property type="term" value="F:protein dimerization activity"/>
    <property type="evidence" value="ECO:0007669"/>
    <property type="project" value="InterPro"/>
</dbReference>
<dbReference type="GO" id="GO:0042594">
    <property type="term" value="P:response to starvation"/>
    <property type="evidence" value="ECO:0007669"/>
    <property type="project" value="UniProtKB-ARBA"/>
</dbReference>
<evidence type="ECO:0000313" key="6">
    <source>
        <dbReference type="EMBL" id="KAF6150163.1"/>
    </source>
</evidence>
<evidence type="ECO:0000259" key="5">
    <source>
        <dbReference type="PROSITE" id="PS50888"/>
    </source>
</evidence>
<evidence type="ECO:0000256" key="4">
    <source>
        <dbReference type="ARBA" id="ARBA00023242"/>
    </source>
</evidence>
<dbReference type="InterPro" id="IPR015660">
    <property type="entry name" value="MASH1/Ascl1a-like"/>
</dbReference>
<proteinExistence type="predicted"/>
<evidence type="ECO:0000256" key="3">
    <source>
        <dbReference type="ARBA" id="ARBA00023163"/>
    </source>
</evidence>
<feature type="domain" description="BHLH" evidence="5">
    <location>
        <begin position="72"/>
        <end position="124"/>
    </location>
</feature>
<dbReference type="SUPFAM" id="SSF47459">
    <property type="entry name" value="HLH, helix-loop-helix DNA-binding domain"/>
    <property type="match status" value="1"/>
</dbReference>
<dbReference type="FunFam" id="4.10.280.10:FF:000074">
    <property type="entry name" value="Transcription factor ORG2"/>
    <property type="match status" value="1"/>
</dbReference>